<name>A0A167KWY0_CALVF</name>
<reference evidence="2 3" key="1">
    <citation type="journal article" date="2016" name="Mol. Biol. Evol.">
        <title>Comparative Genomics of Early-Diverging Mushroom-Forming Fungi Provides Insights into the Origins of Lignocellulose Decay Capabilities.</title>
        <authorList>
            <person name="Nagy L.G."/>
            <person name="Riley R."/>
            <person name="Tritt A."/>
            <person name="Adam C."/>
            <person name="Daum C."/>
            <person name="Floudas D."/>
            <person name="Sun H."/>
            <person name="Yadav J.S."/>
            <person name="Pangilinan J."/>
            <person name="Larsson K.H."/>
            <person name="Matsuura K."/>
            <person name="Barry K."/>
            <person name="Labutti K."/>
            <person name="Kuo R."/>
            <person name="Ohm R.A."/>
            <person name="Bhattacharya S.S."/>
            <person name="Shirouzu T."/>
            <person name="Yoshinaga Y."/>
            <person name="Martin F.M."/>
            <person name="Grigoriev I.V."/>
            <person name="Hibbett D.S."/>
        </authorList>
    </citation>
    <scope>NUCLEOTIDE SEQUENCE [LARGE SCALE GENOMIC DNA]</scope>
    <source>
        <strain evidence="2 3">TUFC12733</strain>
    </source>
</reference>
<proteinExistence type="predicted"/>
<feature type="non-terminal residue" evidence="2">
    <location>
        <position position="406"/>
    </location>
</feature>
<accession>A0A167KWY0</accession>
<organism evidence="2 3">
    <name type="scientific">Calocera viscosa (strain TUFC12733)</name>
    <dbReference type="NCBI Taxonomy" id="1330018"/>
    <lineage>
        <taxon>Eukaryota</taxon>
        <taxon>Fungi</taxon>
        <taxon>Dikarya</taxon>
        <taxon>Basidiomycota</taxon>
        <taxon>Agaricomycotina</taxon>
        <taxon>Dacrymycetes</taxon>
        <taxon>Dacrymycetales</taxon>
        <taxon>Dacrymycetaceae</taxon>
        <taxon>Calocera</taxon>
    </lineage>
</organism>
<dbReference type="EMBL" id="KV417291">
    <property type="protein sequence ID" value="KZO95102.1"/>
    <property type="molecule type" value="Genomic_DNA"/>
</dbReference>
<dbReference type="Pfam" id="PF14214">
    <property type="entry name" value="Helitron_like_N"/>
    <property type="match status" value="1"/>
</dbReference>
<feature type="domain" description="Helitron helicase-like" evidence="1">
    <location>
        <begin position="289"/>
        <end position="406"/>
    </location>
</feature>
<gene>
    <name evidence="2" type="ORF">CALVIDRAFT_459014</name>
</gene>
<evidence type="ECO:0000313" key="3">
    <source>
        <dbReference type="Proteomes" id="UP000076738"/>
    </source>
</evidence>
<dbReference type="PANTHER" id="PTHR45786:SF74">
    <property type="entry name" value="ATP-DEPENDENT DNA HELICASE"/>
    <property type="match status" value="1"/>
</dbReference>
<dbReference type="STRING" id="1330018.A0A167KWY0"/>
<dbReference type="AlphaFoldDB" id="A0A167KWY0"/>
<dbReference type="InterPro" id="IPR025476">
    <property type="entry name" value="Helitron_helicase-like"/>
</dbReference>
<sequence length="406" mass="47322">MTHICPACHALHFITEWEQRTSRLHPVFTKCCAHQTIQLPPFQPLPNPLAQLMCHDSEDPNAKHFKENIQQYNHALSFVSLGAHRDERVEGGGVYSYCIHGALHHRYGPARPNNDQRPVYNQLYFLDPEVAKQERERRNTNLKPQILGELGEMLEATHPYAGHFKHAFEVLQAQEQQNRVAGRPNEVVEVRIHFDPQKDQRRYNLPTVDEVAVVIPNGLSNERRDFVLHNRTDGYLTNMSTGNPAYMPLHYVLAFPHGEHGWHWNIPKVGEDDEGTRTRTSKNVTEMQYYRYRLHFRNLPWSLHLFRCGRLFQQFIVDAWVSVEQDRLNWIQHNQKTIRADLYNGLVDSVAHNDHDRNLTEIGKRVILPASFVSSARYMYQLYQDSMAIVRWAGRPDIFLTLTANP</sequence>
<dbReference type="OrthoDB" id="2272314at2759"/>
<evidence type="ECO:0000313" key="2">
    <source>
        <dbReference type="EMBL" id="KZO95102.1"/>
    </source>
</evidence>
<evidence type="ECO:0000259" key="1">
    <source>
        <dbReference type="Pfam" id="PF14214"/>
    </source>
</evidence>
<keyword evidence="3" id="KW-1185">Reference proteome</keyword>
<protein>
    <recommendedName>
        <fullName evidence="1">Helitron helicase-like domain-containing protein</fullName>
    </recommendedName>
</protein>
<dbReference type="PANTHER" id="PTHR45786">
    <property type="entry name" value="DNA BINDING PROTEIN-LIKE"/>
    <property type="match status" value="1"/>
</dbReference>
<dbReference type="Proteomes" id="UP000076738">
    <property type="component" value="Unassembled WGS sequence"/>
</dbReference>